<evidence type="ECO:0000259" key="9">
    <source>
        <dbReference type="PROSITE" id="PS50076"/>
    </source>
</evidence>
<dbReference type="EMBL" id="BGPR01002538">
    <property type="protein sequence ID" value="GBM75143.1"/>
    <property type="molecule type" value="Genomic_DNA"/>
</dbReference>
<comment type="subcellular location">
    <subcellularLocation>
        <location evidence="2">Cytoplasm</location>
    </subcellularLocation>
    <subcellularLocation>
        <location evidence="1">Nucleus</location>
    </subcellularLocation>
</comment>
<name>A0A4Y2IBR6_ARAVE</name>
<dbReference type="InterPro" id="IPR017884">
    <property type="entry name" value="SANT_dom"/>
</dbReference>
<keyword evidence="3" id="KW-0963">Cytoplasm</keyword>
<dbReference type="PROSITE" id="PS51293">
    <property type="entry name" value="SANT"/>
    <property type="match status" value="1"/>
</dbReference>
<dbReference type="GO" id="GO:0005829">
    <property type="term" value="C:cytosol"/>
    <property type="evidence" value="ECO:0007669"/>
    <property type="project" value="TreeGrafter"/>
</dbReference>
<feature type="region of interest" description="Disordered" evidence="8">
    <location>
        <begin position="426"/>
        <end position="447"/>
    </location>
</feature>
<dbReference type="GO" id="GO:0005634">
    <property type="term" value="C:nucleus"/>
    <property type="evidence" value="ECO:0007669"/>
    <property type="project" value="UniProtKB-SubCell"/>
</dbReference>
<evidence type="ECO:0000313" key="13">
    <source>
        <dbReference type="Proteomes" id="UP000499080"/>
    </source>
</evidence>
<dbReference type="CDD" id="cd00167">
    <property type="entry name" value="SANT"/>
    <property type="match status" value="1"/>
</dbReference>
<dbReference type="InterPro" id="IPR032003">
    <property type="entry name" value="RAC_head"/>
</dbReference>
<dbReference type="SMART" id="SM00717">
    <property type="entry name" value="SANT"/>
    <property type="match status" value="2"/>
</dbReference>
<feature type="region of interest" description="Disordered" evidence="8">
    <location>
        <begin position="41"/>
        <end position="76"/>
    </location>
</feature>
<dbReference type="InterPro" id="IPR042569">
    <property type="entry name" value="RAC_head_sf"/>
</dbReference>
<evidence type="ECO:0000313" key="12">
    <source>
        <dbReference type="EMBL" id="GBM75143.1"/>
    </source>
</evidence>
<reference evidence="12 13" key="1">
    <citation type="journal article" date="2019" name="Sci. Rep.">
        <title>Orb-weaving spider Araneus ventricosus genome elucidates the spidroin gene catalogue.</title>
        <authorList>
            <person name="Kono N."/>
            <person name="Nakamura H."/>
            <person name="Ohtoshi R."/>
            <person name="Moran D.A.P."/>
            <person name="Shinohara A."/>
            <person name="Yoshida Y."/>
            <person name="Fujiwara M."/>
            <person name="Mori M."/>
            <person name="Tomita M."/>
            <person name="Arakawa K."/>
        </authorList>
    </citation>
    <scope>NUCLEOTIDE SEQUENCE [LARGE SCALE GENOMIC DNA]</scope>
</reference>
<dbReference type="PANTHER" id="PTHR43999">
    <property type="entry name" value="DNAJ HOMOLOG SUBFAMILY C MEMBER 2"/>
    <property type="match status" value="1"/>
</dbReference>
<dbReference type="CDD" id="cd06257">
    <property type="entry name" value="DnaJ"/>
    <property type="match status" value="1"/>
</dbReference>
<evidence type="ECO:0000259" key="11">
    <source>
        <dbReference type="PROSITE" id="PS51293"/>
    </source>
</evidence>
<comment type="caution">
    <text evidence="12">The sequence shown here is derived from an EMBL/GenBank/DDBJ whole genome shotgun (WGS) entry which is preliminary data.</text>
</comment>
<dbReference type="Pfam" id="PF21884">
    <property type="entry name" value="ZUO1-like_ZHD"/>
    <property type="match status" value="1"/>
</dbReference>
<keyword evidence="4" id="KW-0677">Repeat</keyword>
<feature type="region of interest" description="Disordered" evidence="8">
    <location>
        <begin position="292"/>
        <end position="345"/>
    </location>
</feature>
<dbReference type="PROSITE" id="PS50076">
    <property type="entry name" value="DNAJ_2"/>
    <property type="match status" value="1"/>
</dbReference>
<dbReference type="Pfam" id="PF00249">
    <property type="entry name" value="Myb_DNA-binding"/>
    <property type="match status" value="1"/>
</dbReference>
<evidence type="ECO:0000256" key="7">
    <source>
        <dbReference type="ARBA" id="ARBA00023242"/>
    </source>
</evidence>
<protein>
    <submittedName>
        <fullName evidence="12">DnaJ subfamily C member 2</fullName>
    </submittedName>
</protein>
<evidence type="ECO:0000256" key="2">
    <source>
        <dbReference type="ARBA" id="ARBA00004496"/>
    </source>
</evidence>
<accession>A0A4Y2IBR6</accession>
<feature type="domain" description="SANT" evidence="11">
    <location>
        <begin position="544"/>
        <end position="599"/>
    </location>
</feature>
<dbReference type="InterPro" id="IPR036869">
    <property type="entry name" value="J_dom_sf"/>
</dbReference>
<dbReference type="GO" id="GO:0051083">
    <property type="term" value="P:'de novo' cotranslational protein folding"/>
    <property type="evidence" value="ECO:0007669"/>
    <property type="project" value="InterPro"/>
</dbReference>
<organism evidence="12 13">
    <name type="scientific">Araneus ventricosus</name>
    <name type="common">Orbweaver spider</name>
    <name type="synonym">Epeira ventricosa</name>
    <dbReference type="NCBI Taxonomy" id="182803"/>
    <lineage>
        <taxon>Eukaryota</taxon>
        <taxon>Metazoa</taxon>
        <taxon>Ecdysozoa</taxon>
        <taxon>Arthropoda</taxon>
        <taxon>Chelicerata</taxon>
        <taxon>Arachnida</taxon>
        <taxon>Araneae</taxon>
        <taxon>Araneomorphae</taxon>
        <taxon>Entelegynae</taxon>
        <taxon>Araneoidea</taxon>
        <taxon>Araneidae</taxon>
        <taxon>Araneus</taxon>
    </lineage>
</organism>
<feature type="domain" description="Myb-like" evidence="10">
    <location>
        <begin position="541"/>
        <end position="595"/>
    </location>
</feature>
<evidence type="ECO:0000259" key="10">
    <source>
        <dbReference type="PROSITE" id="PS50090"/>
    </source>
</evidence>
<dbReference type="GO" id="GO:0030544">
    <property type="term" value="F:Hsp70 protein binding"/>
    <property type="evidence" value="ECO:0007669"/>
    <property type="project" value="InterPro"/>
</dbReference>
<dbReference type="Gene3D" id="1.10.10.60">
    <property type="entry name" value="Homeodomain-like"/>
    <property type="match status" value="2"/>
</dbReference>
<dbReference type="InterPro" id="IPR054076">
    <property type="entry name" value="ZUO1-like_ZHD"/>
</dbReference>
<dbReference type="GO" id="GO:0006450">
    <property type="term" value="P:regulation of translational fidelity"/>
    <property type="evidence" value="ECO:0007669"/>
    <property type="project" value="InterPro"/>
</dbReference>
<dbReference type="InterPro" id="IPR009057">
    <property type="entry name" value="Homeodomain-like_sf"/>
</dbReference>
<gene>
    <name evidence="12" type="primary">Dnajc2</name>
    <name evidence="12" type="ORF">AVEN_233786_1</name>
</gene>
<evidence type="ECO:0000256" key="3">
    <source>
        <dbReference type="ARBA" id="ARBA00022490"/>
    </source>
</evidence>
<feature type="compositionally biased region" description="Basic and acidic residues" evidence="8">
    <location>
        <begin position="292"/>
        <end position="343"/>
    </location>
</feature>
<keyword evidence="5" id="KW-0010">Activator</keyword>
<dbReference type="Pfam" id="PF00226">
    <property type="entry name" value="DnaJ"/>
    <property type="match status" value="1"/>
</dbReference>
<dbReference type="InterPro" id="IPR001005">
    <property type="entry name" value="SANT/Myb"/>
</dbReference>
<keyword evidence="6" id="KW-0143">Chaperone</keyword>
<evidence type="ECO:0000256" key="8">
    <source>
        <dbReference type="SAM" id="MobiDB-lite"/>
    </source>
</evidence>
<dbReference type="Gene3D" id="1.10.8.840">
    <property type="entry name" value="Ribosome-associated complex head domain"/>
    <property type="match status" value="1"/>
</dbReference>
<proteinExistence type="predicted"/>
<dbReference type="Gene3D" id="1.10.287.110">
    <property type="entry name" value="DnaJ domain"/>
    <property type="match status" value="1"/>
</dbReference>
<dbReference type="AlphaFoldDB" id="A0A4Y2IBR6"/>
<dbReference type="SMART" id="SM00271">
    <property type="entry name" value="DnaJ"/>
    <property type="match status" value="1"/>
</dbReference>
<dbReference type="InterPro" id="IPR018253">
    <property type="entry name" value="DnaJ_domain_CS"/>
</dbReference>
<dbReference type="Pfam" id="PF16717">
    <property type="entry name" value="RAC_head"/>
    <property type="match status" value="1"/>
</dbReference>
<dbReference type="FunFam" id="1.10.10.60:FF:000180">
    <property type="entry name" value="DnaJ (Hsp40) homolog, subfamily C, member 2"/>
    <property type="match status" value="1"/>
</dbReference>
<dbReference type="SUPFAM" id="SSF46565">
    <property type="entry name" value="Chaperone J-domain"/>
    <property type="match status" value="1"/>
</dbReference>
<dbReference type="InterPro" id="IPR001623">
    <property type="entry name" value="DnaJ_domain"/>
</dbReference>
<evidence type="ECO:0000256" key="4">
    <source>
        <dbReference type="ARBA" id="ARBA00022737"/>
    </source>
</evidence>
<keyword evidence="7" id="KW-0539">Nucleus</keyword>
<sequence>MAPIAGMFVEVFSPLQEFTKVKVEPVGKWFEQLQAVKENEYSLHTTSGNSEENEDEDVSSEDEQIEDNSDYLRQLDPKDWKNQDHYAVLGLKKKRFLAKEREIKKAYRKKVLVHHPDKRRGAGENVKDLDHDYFSCITKAYEILGNPTKRQSYDSVDPDFEDNVPSVNNYSKEHFFEVFGPIFESNARWSNKKLVPLLGNKDSTVEEVDAFYSFWYDFDSWREFSYLDEEEKEKGENREERKWIEKQNKIARQKRKKDEMARIRQLVDNAYACDPRIMKFKEEEKQRKLAQKKAREEAVRQKIEEDKRRRQEALEEEQRQKEKEEEEAKLKREKEKREKEALKKQQKREKKLLQQICERNNYFASDDETKIAHLKEVDKLCNLLSLQKLQDLNAALQKEDDSNKKNVFLQEVESLKKQMELEKEQLIASAQRSSSSSDDKKASQKPWSPADLQLLVKGVNLFPAGTNNRWEVIVAFMEQHSTSNVKRTAKEVLAKAKELQKRSGGLREEINKNAYEALEKNQKQIPVAVKDQSAPTERFDVPEETPNAWTAEEQQRLEQALKTYPNNTPERWEKIAACIPGRDKKDCIKRYKDLVEMVKAKKAAQATVATKAKK</sequence>
<keyword evidence="13" id="KW-1185">Reference proteome</keyword>
<dbReference type="GO" id="GO:0043022">
    <property type="term" value="F:ribosome binding"/>
    <property type="evidence" value="ECO:0007669"/>
    <property type="project" value="InterPro"/>
</dbReference>
<feature type="domain" description="J" evidence="9">
    <location>
        <begin position="84"/>
        <end position="157"/>
    </location>
</feature>
<dbReference type="PROSITE" id="PS00636">
    <property type="entry name" value="DNAJ_1"/>
    <property type="match status" value="1"/>
</dbReference>
<dbReference type="InterPro" id="IPR044634">
    <property type="entry name" value="Zuotin/DnaJC2"/>
</dbReference>
<feature type="compositionally biased region" description="Acidic residues" evidence="8">
    <location>
        <begin position="51"/>
        <end position="69"/>
    </location>
</feature>
<dbReference type="OrthoDB" id="1690618at2759"/>
<evidence type="ECO:0000256" key="6">
    <source>
        <dbReference type="ARBA" id="ARBA00023186"/>
    </source>
</evidence>
<dbReference type="PROSITE" id="PS50090">
    <property type="entry name" value="MYB_LIKE"/>
    <property type="match status" value="1"/>
</dbReference>
<dbReference type="Pfam" id="PF23082">
    <property type="entry name" value="Myb_DNA-binding_2"/>
    <property type="match status" value="1"/>
</dbReference>
<dbReference type="PANTHER" id="PTHR43999:SF1">
    <property type="entry name" value="DNAJ HOMOLOG SUBFAMILY C MEMBER 2"/>
    <property type="match status" value="1"/>
</dbReference>
<dbReference type="SUPFAM" id="SSF46689">
    <property type="entry name" value="Homeodomain-like"/>
    <property type="match status" value="2"/>
</dbReference>
<evidence type="ECO:0000256" key="1">
    <source>
        <dbReference type="ARBA" id="ARBA00004123"/>
    </source>
</evidence>
<dbReference type="Proteomes" id="UP000499080">
    <property type="component" value="Unassembled WGS sequence"/>
</dbReference>
<evidence type="ECO:0000256" key="5">
    <source>
        <dbReference type="ARBA" id="ARBA00023159"/>
    </source>
</evidence>